<accession>A0ABR1VJW0</accession>
<sequence>MEARPQDGHKNRINIYQFPSDLVNTLLRYIYAAGNSEMPPKPNPVRTFVQSPAGARNYLSLPLGTSGRRLWCELRHPRLGDQRVIANLYTMSLFFKMPQLGKALVIEAARHGCVIVACHAAGSHVLDKSQLGKLIETAQIASRWREDLSAGDRALDYVSGPPRPLRSHR</sequence>
<gene>
    <name evidence="1" type="ORF">PG997_011708</name>
</gene>
<dbReference type="GeneID" id="92049083"/>
<keyword evidence="2" id="KW-1185">Reference proteome</keyword>
<comment type="caution">
    <text evidence="1">The sequence shown here is derived from an EMBL/GenBank/DDBJ whole genome shotgun (WGS) entry which is preliminary data.</text>
</comment>
<dbReference type="Proteomes" id="UP001433268">
    <property type="component" value="Unassembled WGS sequence"/>
</dbReference>
<protein>
    <submittedName>
        <fullName evidence="1">Uncharacterized protein</fullName>
    </submittedName>
</protein>
<evidence type="ECO:0000313" key="1">
    <source>
        <dbReference type="EMBL" id="KAK8071505.1"/>
    </source>
</evidence>
<dbReference type="RefSeq" id="XP_066665313.1">
    <property type="nucleotide sequence ID" value="XM_066816023.1"/>
</dbReference>
<dbReference type="EMBL" id="JAQQWN010000008">
    <property type="protein sequence ID" value="KAK8071505.1"/>
    <property type="molecule type" value="Genomic_DNA"/>
</dbReference>
<name>A0ABR1VJW0_9PEZI</name>
<organism evidence="1 2">
    <name type="scientific">Apiospora hydei</name>
    <dbReference type="NCBI Taxonomy" id="1337664"/>
    <lineage>
        <taxon>Eukaryota</taxon>
        <taxon>Fungi</taxon>
        <taxon>Dikarya</taxon>
        <taxon>Ascomycota</taxon>
        <taxon>Pezizomycotina</taxon>
        <taxon>Sordariomycetes</taxon>
        <taxon>Xylariomycetidae</taxon>
        <taxon>Amphisphaeriales</taxon>
        <taxon>Apiosporaceae</taxon>
        <taxon>Apiospora</taxon>
    </lineage>
</organism>
<reference evidence="1 2" key="1">
    <citation type="submission" date="2023-01" db="EMBL/GenBank/DDBJ databases">
        <title>Analysis of 21 Apiospora genomes using comparative genomics revels a genus with tremendous synthesis potential of carbohydrate active enzymes and secondary metabolites.</title>
        <authorList>
            <person name="Sorensen T."/>
        </authorList>
    </citation>
    <scope>NUCLEOTIDE SEQUENCE [LARGE SCALE GENOMIC DNA]</scope>
    <source>
        <strain evidence="1 2">CBS 114990</strain>
    </source>
</reference>
<evidence type="ECO:0000313" key="2">
    <source>
        <dbReference type="Proteomes" id="UP001433268"/>
    </source>
</evidence>
<proteinExistence type="predicted"/>